<feature type="region of interest" description="Disordered" evidence="1">
    <location>
        <begin position="265"/>
        <end position="297"/>
    </location>
</feature>
<feature type="compositionally biased region" description="Polar residues" evidence="1">
    <location>
        <begin position="484"/>
        <end position="495"/>
    </location>
</feature>
<feature type="region of interest" description="Disordered" evidence="1">
    <location>
        <begin position="1271"/>
        <end position="1292"/>
    </location>
</feature>
<dbReference type="EMBL" id="UFAJ01000648">
    <property type="protein sequence ID" value="SSD61314.1"/>
    <property type="molecule type" value="Genomic_DNA"/>
</dbReference>
<evidence type="ECO:0008006" key="4">
    <source>
        <dbReference type="Google" id="ProtNLM"/>
    </source>
</evidence>
<feature type="compositionally biased region" description="Low complexity" evidence="1">
    <location>
        <begin position="116"/>
        <end position="133"/>
    </location>
</feature>
<gene>
    <name evidence="2" type="ORF">SCODWIG_03075</name>
</gene>
<dbReference type="Proteomes" id="UP000262825">
    <property type="component" value="Unassembled WGS sequence"/>
</dbReference>
<evidence type="ECO:0000313" key="2">
    <source>
        <dbReference type="EMBL" id="SSD61314.1"/>
    </source>
</evidence>
<protein>
    <recommendedName>
        <fullName evidence="4">Zinc-regulated protein 8</fullName>
    </recommendedName>
</protein>
<keyword evidence="3" id="KW-1185">Reference proteome</keyword>
<organism evidence="2 3">
    <name type="scientific">Saccharomycodes ludwigii</name>
    <dbReference type="NCBI Taxonomy" id="36035"/>
    <lineage>
        <taxon>Eukaryota</taxon>
        <taxon>Fungi</taxon>
        <taxon>Dikarya</taxon>
        <taxon>Ascomycota</taxon>
        <taxon>Saccharomycotina</taxon>
        <taxon>Saccharomycetes</taxon>
        <taxon>Saccharomycodales</taxon>
        <taxon>Saccharomycodaceae</taxon>
        <taxon>Saccharomycodes</taxon>
    </lineage>
</organism>
<feature type="compositionally biased region" description="Polar residues" evidence="1">
    <location>
        <begin position="274"/>
        <end position="297"/>
    </location>
</feature>
<feature type="region of interest" description="Disordered" evidence="1">
    <location>
        <begin position="879"/>
        <end position="905"/>
    </location>
</feature>
<evidence type="ECO:0000313" key="3">
    <source>
        <dbReference type="Proteomes" id="UP000262825"/>
    </source>
</evidence>
<sequence length="1292" mass="142614">MISFIKSRRHSTDGNTPKSPSSSQNNISDRSPTNYHVRTNSGVSSGETNRSLPIQNSSPVLDSYVLTASSPPHLHNQTSTTSNSSIYNHNSMAASITSSPVHMAIDNGTSYHADRNSNSSGNSANNDNAISEDSGGDNDSDGDNNSSFIKTLQFKNLGKPPKTNFFHRFAKRTSLKSPLSPGRSSRTNVTESVITTNPAPAVTTTNINSQVIPSALTNTSNNELNPPYTPLKSGISQTISPFTSPKMNVNNDILPSIQGTISHEWGAPRKSSPIILSNKQSSDGTTSNSTGVSDTKHATNTYMFGEEKLPMMEYDVNNDEEFGNLKKIYHSSDSADNGTKVNYNNNNKIYTYEYDDTDNTEILKSPLAQRLTNNNRLKHLKQNNRAVRILSQDDLVKLSSEYNPKLLNELLSQNKHIITPISKSSKSPVSSPNKDDIMEIVDSIPGTNIKVDIVPGAKDTTSLEDQKLNLNVKQVEFKTPISDGRNSMNANNNDSEFAKFDDDSDGKAASLTSEADNDNRSRSSSSGSTTSSKFSFEFNKTYGRKSSVRYYAKETADEKDLQDGAQNIYIDDIYEDEDFDEDMNFFDEEDAEDDDHLYNITNRSNDKNANYKSRKTIGYNDISFLSDEDEIPESNKESDRHSKNLINNSKYSDIDDISSVESYESVRKTDLSSIHDLTITDSYLENTVMKNKPVVVKSGVKSYNDLFALSDDDNFSEEEEGDVEFNATKILDTKKVSNNAESEGEGGKSVRSLNEITDSENLKVGIEEVGKNKFNAVANISSNLRKVTNFNDLLDIRSDVEFSEFSDVEQGSICHSSPILPRKSSKIVSKDDLPISLTIKKTAKVNTAQEKNDVVEKSVGKNKSKDTKVKKYKDLFNLSDDEVEQDDDGGGGGDDDECDDYDSDGDAITNYMHNKSYLGITTLQSKRSSCELSDKELDALPPITMASGNSYPLNTPITPRATSPLCNKYGMLSNTCSMNNSVNNAADNNNNNNNLRTLPSHSFNKTFGTTLDASTSTIPPLNSGLGLVQLPSSPSANLPPNTILKYHDINCNLDSEISKSMGDLFFIDEENEDANSDEELHISSGEDTDLLADANIIGTGNVKKRSDKVFLKNNLTRKDDNDNDNDDEFLDEINNVPEDFNFSDDEMKIGSDGKFLNNKRKDSFKTTHSYSEKPLNVARNNKTMSNKVELKNKTVTFFYNSHSDSLSYLPSNPTPIDSTSINDNNSTQLLAPVLQKSLCEPNTFKNLSTKDSQASPNKDYYKNLRTPSVFSEASSLSPIQEGYSSVEASPRK</sequence>
<feature type="region of interest" description="Disordered" evidence="1">
    <location>
        <begin position="105"/>
        <end position="147"/>
    </location>
</feature>
<accession>A0A376B9V3</accession>
<name>A0A376B9V3_9ASCO</name>
<proteinExistence type="predicted"/>
<feature type="compositionally biased region" description="Low complexity" evidence="1">
    <location>
        <begin position="522"/>
        <end position="532"/>
    </location>
</feature>
<feature type="region of interest" description="Disordered" evidence="1">
    <location>
        <begin position="1"/>
        <end position="86"/>
    </location>
</feature>
<dbReference type="VEuPathDB" id="FungiDB:SCODWIG_03075"/>
<feature type="compositionally biased region" description="Polar residues" evidence="1">
    <location>
        <begin position="13"/>
        <end position="86"/>
    </location>
</feature>
<reference evidence="3" key="1">
    <citation type="submission" date="2018-06" db="EMBL/GenBank/DDBJ databases">
        <authorList>
            <person name="Guldener U."/>
        </authorList>
    </citation>
    <scope>NUCLEOTIDE SEQUENCE [LARGE SCALE GENOMIC DNA]</scope>
    <source>
        <strain evidence="3">UTAD17</strain>
    </source>
</reference>
<evidence type="ECO:0000256" key="1">
    <source>
        <dbReference type="SAM" id="MobiDB-lite"/>
    </source>
</evidence>
<feature type="region of interest" description="Disordered" evidence="1">
    <location>
        <begin position="481"/>
        <end position="532"/>
    </location>
</feature>